<keyword evidence="1" id="KW-0732">Signal</keyword>
<dbReference type="EMBL" id="JACHBU010000001">
    <property type="protein sequence ID" value="MBB6507390.1"/>
    <property type="molecule type" value="Genomic_DNA"/>
</dbReference>
<comment type="caution">
    <text evidence="2">The sequence shown here is derived from an EMBL/GenBank/DDBJ whole genome shotgun (WGS) entry which is preliminary data.</text>
</comment>
<dbReference type="RefSeq" id="WP_184653844.1">
    <property type="nucleotide sequence ID" value="NZ_JACHBU010000001.1"/>
</dbReference>
<keyword evidence="3" id="KW-1185">Reference proteome</keyword>
<feature type="chain" id="PRO_5031340915" description="ABC transporter substrate-binding protein" evidence="1">
    <location>
        <begin position="31"/>
        <end position="390"/>
    </location>
</feature>
<evidence type="ECO:0000313" key="2">
    <source>
        <dbReference type="EMBL" id="MBB6507390.1"/>
    </source>
</evidence>
<evidence type="ECO:0000313" key="3">
    <source>
        <dbReference type="Proteomes" id="UP000585437"/>
    </source>
</evidence>
<gene>
    <name evidence="2" type="ORF">F4695_000709</name>
</gene>
<evidence type="ECO:0000256" key="1">
    <source>
        <dbReference type="SAM" id="SignalP"/>
    </source>
</evidence>
<proteinExistence type="predicted"/>
<dbReference type="AlphaFoldDB" id="A0A7X0JHJ8"/>
<sequence length="390" mass="41972">MTKKLTARLTTAVAIATFATALSTANSATAGEFAKTRYTTPLADVCPSPFIIQKDWLAQAEQGPLYQLIGSGGEMTSGQYTGPLGSTGIELTILEGGGGLGMGDGETAYSALYMGNSKAGVTPHLGYQELDNAFIFSKRFPVVGVMAPLDIAPTVLLWDKATYPDGFKSIADLKTFAESGKGKIYVSTTKRTFGLYLVEQGVPADVFVEGYRGDGENFVTNNGTWLNQGFVTSEVYKFEHGNNWGKPIGYLNMNDLGYRNYTGMLSVATARMEELAPCLAKLVPLLQQATADYAKDPAEANKVIVDFNAAGHAASWWKTAPELMAYAAKTMVETGIIGNGPNATIGDFDMDRVAEMLKLVKPRFDERADPDVKPDQVVTNRFIDPSIGLK</sequence>
<accession>A0A7X0JHJ8</accession>
<name>A0A7X0JHJ8_9HYPH</name>
<reference evidence="2 3" key="1">
    <citation type="submission" date="2020-08" db="EMBL/GenBank/DDBJ databases">
        <title>The Agave Microbiome: Exploring the role of microbial communities in plant adaptations to desert environments.</title>
        <authorList>
            <person name="Partida-Martinez L.P."/>
        </authorList>
    </citation>
    <scope>NUCLEOTIDE SEQUENCE [LARGE SCALE GENOMIC DNA]</scope>
    <source>
        <strain evidence="2 3">AS3.12</strain>
    </source>
</reference>
<feature type="signal peptide" evidence="1">
    <location>
        <begin position="1"/>
        <end position="30"/>
    </location>
</feature>
<dbReference type="Gene3D" id="3.40.190.10">
    <property type="entry name" value="Periplasmic binding protein-like II"/>
    <property type="match status" value="1"/>
</dbReference>
<evidence type="ECO:0008006" key="4">
    <source>
        <dbReference type="Google" id="ProtNLM"/>
    </source>
</evidence>
<organism evidence="2 3">
    <name type="scientific">Rhizobium soli</name>
    <dbReference type="NCBI Taxonomy" id="424798"/>
    <lineage>
        <taxon>Bacteria</taxon>
        <taxon>Pseudomonadati</taxon>
        <taxon>Pseudomonadota</taxon>
        <taxon>Alphaproteobacteria</taxon>
        <taxon>Hyphomicrobiales</taxon>
        <taxon>Rhizobiaceae</taxon>
        <taxon>Rhizobium/Agrobacterium group</taxon>
        <taxon>Rhizobium</taxon>
    </lineage>
</organism>
<protein>
    <recommendedName>
        <fullName evidence="4">ABC transporter substrate-binding protein</fullName>
    </recommendedName>
</protein>
<dbReference type="Proteomes" id="UP000585437">
    <property type="component" value="Unassembled WGS sequence"/>
</dbReference>